<accession>A0A1X7FZU4</accession>
<evidence type="ECO:0000256" key="1">
    <source>
        <dbReference type="SAM" id="SignalP"/>
    </source>
</evidence>
<keyword evidence="1" id="KW-0732">Signal</keyword>
<dbReference type="RefSeq" id="WP_085217391.1">
    <property type="nucleotide sequence ID" value="NZ_LT840185.1"/>
</dbReference>
<organism evidence="2 3">
    <name type="scientific">Allosphingosinicella indica</name>
    <dbReference type="NCBI Taxonomy" id="941907"/>
    <lineage>
        <taxon>Bacteria</taxon>
        <taxon>Pseudomonadati</taxon>
        <taxon>Pseudomonadota</taxon>
        <taxon>Alphaproteobacteria</taxon>
        <taxon>Sphingomonadales</taxon>
        <taxon>Sphingomonadaceae</taxon>
        <taxon>Allosphingosinicella</taxon>
    </lineage>
</organism>
<dbReference type="Pfam" id="PF11776">
    <property type="entry name" value="RcnB"/>
    <property type="match status" value="1"/>
</dbReference>
<gene>
    <name evidence="2" type="ORF">SAMN06295910_0526</name>
</gene>
<name>A0A1X7FZU4_9SPHN</name>
<dbReference type="InterPro" id="IPR024572">
    <property type="entry name" value="RcnB"/>
</dbReference>
<dbReference type="Proteomes" id="UP000192934">
    <property type="component" value="Chromosome I"/>
</dbReference>
<dbReference type="AlphaFoldDB" id="A0A1X7FZU4"/>
<sequence>MRKLIIMGLMAATIMPATQAAAQSRGEIRRDVRDVRQEQRELRDARRYGDRNDVRRERRDVREARRELREDLRDRRDWGRNDWRGYRSSNRSLYARGNWRAPFRYQSFRPGIVIRPAYYSSRYYIADPWRYRLPPARGQLRWVRHYDDALLVNVRNGRVVDVIRGFYW</sequence>
<dbReference type="EMBL" id="LT840185">
    <property type="protein sequence ID" value="SMF61536.1"/>
    <property type="molecule type" value="Genomic_DNA"/>
</dbReference>
<keyword evidence="3" id="KW-1185">Reference proteome</keyword>
<feature type="chain" id="PRO_5012485367" evidence="1">
    <location>
        <begin position="21"/>
        <end position="168"/>
    </location>
</feature>
<evidence type="ECO:0000313" key="3">
    <source>
        <dbReference type="Proteomes" id="UP000192934"/>
    </source>
</evidence>
<reference evidence="3" key="1">
    <citation type="submission" date="2017-04" db="EMBL/GenBank/DDBJ databases">
        <authorList>
            <person name="Varghese N."/>
            <person name="Submissions S."/>
        </authorList>
    </citation>
    <scope>NUCLEOTIDE SEQUENCE [LARGE SCALE GENOMIC DNA]</scope>
    <source>
        <strain evidence="3">Dd16</strain>
    </source>
</reference>
<proteinExistence type="predicted"/>
<feature type="signal peptide" evidence="1">
    <location>
        <begin position="1"/>
        <end position="20"/>
    </location>
</feature>
<dbReference type="OrthoDB" id="7205329at2"/>
<evidence type="ECO:0000313" key="2">
    <source>
        <dbReference type="EMBL" id="SMF61536.1"/>
    </source>
</evidence>
<dbReference type="Gene3D" id="3.10.450.160">
    <property type="entry name" value="inner membrane protein cigr"/>
    <property type="match status" value="1"/>
</dbReference>
<dbReference type="STRING" id="941907.SAMN06295910_0526"/>
<protein>
    <submittedName>
        <fullName evidence="2">Nickel/cobalt transporter regulator</fullName>
    </submittedName>
</protein>